<evidence type="ECO:0008006" key="3">
    <source>
        <dbReference type="Google" id="ProtNLM"/>
    </source>
</evidence>
<dbReference type="AlphaFoldDB" id="X1KRZ2"/>
<dbReference type="GO" id="GO:0004190">
    <property type="term" value="F:aspartic-type endopeptidase activity"/>
    <property type="evidence" value="ECO:0007669"/>
    <property type="project" value="InterPro"/>
</dbReference>
<sequence>HLGYVTDFMDFNLWPAFNIADSAIVVGTILLVYSLICLARAGKRSDEQGI</sequence>
<gene>
    <name evidence="2" type="ORF">S03H2_56009</name>
</gene>
<dbReference type="Pfam" id="PF01252">
    <property type="entry name" value="Peptidase_A8"/>
    <property type="match status" value="1"/>
</dbReference>
<comment type="caution">
    <text evidence="2">The sequence shown here is derived from an EMBL/GenBank/DDBJ whole genome shotgun (WGS) entry which is preliminary data.</text>
</comment>
<dbReference type="GO" id="GO:0006508">
    <property type="term" value="P:proteolysis"/>
    <property type="evidence" value="ECO:0007669"/>
    <property type="project" value="InterPro"/>
</dbReference>
<organism evidence="2">
    <name type="scientific">marine sediment metagenome</name>
    <dbReference type="NCBI Taxonomy" id="412755"/>
    <lineage>
        <taxon>unclassified sequences</taxon>
        <taxon>metagenomes</taxon>
        <taxon>ecological metagenomes</taxon>
    </lineage>
</organism>
<keyword evidence="1" id="KW-0812">Transmembrane</keyword>
<feature type="transmembrane region" description="Helical" evidence="1">
    <location>
        <begin position="16"/>
        <end position="38"/>
    </location>
</feature>
<dbReference type="EMBL" id="BARU01035816">
    <property type="protein sequence ID" value="GAH84773.1"/>
    <property type="molecule type" value="Genomic_DNA"/>
</dbReference>
<dbReference type="GO" id="GO:0016020">
    <property type="term" value="C:membrane"/>
    <property type="evidence" value="ECO:0007669"/>
    <property type="project" value="InterPro"/>
</dbReference>
<feature type="non-terminal residue" evidence="2">
    <location>
        <position position="1"/>
    </location>
</feature>
<evidence type="ECO:0000313" key="2">
    <source>
        <dbReference type="EMBL" id="GAH84773.1"/>
    </source>
</evidence>
<evidence type="ECO:0000256" key="1">
    <source>
        <dbReference type="SAM" id="Phobius"/>
    </source>
</evidence>
<proteinExistence type="predicted"/>
<name>X1KRZ2_9ZZZZ</name>
<keyword evidence="1" id="KW-1133">Transmembrane helix</keyword>
<dbReference type="InterPro" id="IPR001872">
    <property type="entry name" value="Peptidase_A8"/>
</dbReference>
<protein>
    <recommendedName>
        <fullName evidence="3">Signal peptidase II</fullName>
    </recommendedName>
</protein>
<keyword evidence="1" id="KW-0472">Membrane</keyword>
<reference evidence="2" key="1">
    <citation type="journal article" date="2014" name="Front. Microbiol.">
        <title>High frequency of phylogenetically diverse reductive dehalogenase-homologous genes in deep subseafloor sedimentary metagenomes.</title>
        <authorList>
            <person name="Kawai M."/>
            <person name="Futagami T."/>
            <person name="Toyoda A."/>
            <person name="Takaki Y."/>
            <person name="Nishi S."/>
            <person name="Hori S."/>
            <person name="Arai W."/>
            <person name="Tsubouchi T."/>
            <person name="Morono Y."/>
            <person name="Uchiyama I."/>
            <person name="Ito T."/>
            <person name="Fujiyama A."/>
            <person name="Inagaki F."/>
            <person name="Takami H."/>
        </authorList>
    </citation>
    <scope>NUCLEOTIDE SEQUENCE</scope>
    <source>
        <strain evidence="2">Expedition CK06-06</strain>
    </source>
</reference>
<accession>X1KRZ2</accession>